<dbReference type="InterPro" id="IPR009057">
    <property type="entry name" value="Homeodomain-like_sf"/>
</dbReference>
<evidence type="ECO:0000256" key="3">
    <source>
        <dbReference type="ARBA" id="ARBA00023163"/>
    </source>
</evidence>
<proteinExistence type="predicted"/>
<dbReference type="InterPro" id="IPR032687">
    <property type="entry name" value="AraC-type_N"/>
</dbReference>
<evidence type="ECO:0000313" key="5">
    <source>
        <dbReference type="EMBL" id="MBM7061847.1"/>
    </source>
</evidence>
<evidence type="ECO:0000256" key="1">
    <source>
        <dbReference type="ARBA" id="ARBA00023015"/>
    </source>
</evidence>
<keyword evidence="1" id="KW-0805">Transcription regulation</keyword>
<dbReference type="Pfam" id="PF12833">
    <property type="entry name" value="HTH_18"/>
    <property type="match status" value="1"/>
</dbReference>
<evidence type="ECO:0000313" key="6">
    <source>
        <dbReference type="Proteomes" id="UP000717995"/>
    </source>
</evidence>
<dbReference type="InterPro" id="IPR018060">
    <property type="entry name" value="HTH_AraC"/>
</dbReference>
<dbReference type="PRINTS" id="PR00032">
    <property type="entry name" value="HTHARAC"/>
</dbReference>
<comment type="caution">
    <text evidence="5">The sequence shown here is derived from an EMBL/GenBank/DDBJ whole genome shotgun (WGS) entry which is preliminary data.</text>
</comment>
<dbReference type="InterPro" id="IPR020449">
    <property type="entry name" value="Tscrpt_reg_AraC-type_HTH"/>
</dbReference>
<dbReference type="Pfam" id="PF12625">
    <property type="entry name" value="Arabinose_bd"/>
    <property type="match status" value="1"/>
</dbReference>
<protein>
    <submittedName>
        <fullName evidence="5">AraC family transcriptional regulator</fullName>
    </submittedName>
</protein>
<feature type="domain" description="HTH araC/xylS-type" evidence="4">
    <location>
        <begin position="232"/>
        <end position="330"/>
    </location>
</feature>
<keyword evidence="2" id="KW-0238">DNA-binding</keyword>
<sequence>MAVFARASILSDFSAFATSQGLQPQALLAQAGLPRDVEAHADSLIPFRKLLALLDLCEAQSGNRLFALQYGLFQSVSVFGPLFYLVRNTKDVRAALIELTRYFHLHSGAAAIALEEQGRHAILSYTVTDPAAFGVRHAVERAVGVGAQLMRTLLGHRWRPEALLFQHAPCVDLAQYRRLTGLLPSFNATCNGWLFDAALLDTPLQAADPALHRLIQGHLDNLEHISAQELPARVQQLIRSFMPDARATLEQVADYLLLSTRKLQRLLADEGTTFQALLTETRQAMACHYLQDSTISIGQMADLLGYGSQAAFSRAFQQWYGQSPRQWRKANRHPE</sequence>
<gene>
    <name evidence="5" type="ORF">JQX08_14145</name>
</gene>
<dbReference type="Proteomes" id="UP000717995">
    <property type="component" value="Unassembled WGS sequence"/>
</dbReference>
<organism evidence="5 6">
    <name type="scientific">Zestomonas insulae</name>
    <dbReference type="NCBI Taxonomy" id="2809017"/>
    <lineage>
        <taxon>Bacteria</taxon>
        <taxon>Pseudomonadati</taxon>
        <taxon>Pseudomonadota</taxon>
        <taxon>Gammaproteobacteria</taxon>
        <taxon>Pseudomonadales</taxon>
        <taxon>Pseudomonadaceae</taxon>
        <taxon>Zestomonas</taxon>
    </lineage>
</organism>
<dbReference type="RefSeq" id="WP_205349040.1">
    <property type="nucleotide sequence ID" value="NZ_JAFEUP010000004.1"/>
</dbReference>
<evidence type="ECO:0000259" key="4">
    <source>
        <dbReference type="PROSITE" id="PS01124"/>
    </source>
</evidence>
<dbReference type="PROSITE" id="PS01124">
    <property type="entry name" value="HTH_ARAC_FAMILY_2"/>
    <property type="match status" value="1"/>
</dbReference>
<accession>A0ABS2IFV8</accession>
<dbReference type="PANTHER" id="PTHR47894:SF4">
    <property type="entry name" value="HTH-TYPE TRANSCRIPTIONAL REGULATOR GADX"/>
    <property type="match status" value="1"/>
</dbReference>
<keyword evidence="3" id="KW-0804">Transcription</keyword>
<dbReference type="PANTHER" id="PTHR47894">
    <property type="entry name" value="HTH-TYPE TRANSCRIPTIONAL REGULATOR GADX"/>
    <property type="match status" value="1"/>
</dbReference>
<dbReference type="SMART" id="SM00342">
    <property type="entry name" value="HTH_ARAC"/>
    <property type="match status" value="1"/>
</dbReference>
<dbReference type="Gene3D" id="1.10.10.60">
    <property type="entry name" value="Homeodomain-like"/>
    <property type="match status" value="1"/>
</dbReference>
<dbReference type="EMBL" id="JAFEUP010000004">
    <property type="protein sequence ID" value="MBM7061847.1"/>
    <property type="molecule type" value="Genomic_DNA"/>
</dbReference>
<evidence type="ECO:0000256" key="2">
    <source>
        <dbReference type="ARBA" id="ARBA00023125"/>
    </source>
</evidence>
<reference evidence="5 6" key="1">
    <citation type="submission" date="2021-02" db="EMBL/GenBank/DDBJ databases">
        <authorList>
            <person name="Lee D.-H."/>
        </authorList>
    </citation>
    <scope>NUCLEOTIDE SEQUENCE [LARGE SCALE GENOMIC DNA]</scope>
    <source>
        <strain evidence="5 6">UL073</strain>
    </source>
</reference>
<keyword evidence="6" id="KW-1185">Reference proteome</keyword>
<name>A0ABS2IFV8_9GAMM</name>
<dbReference type="SUPFAM" id="SSF46689">
    <property type="entry name" value="Homeodomain-like"/>
    <property type="match status" value="1"/>
</dbReference>